<keyword evidence="3" id="KW-1185">Reference proteome</keyword>
<reference evidence="2 3" key="1">
    <citation type="submission" date="2018-07" db="EMBL/GenBank/DDBJ databases">
        <title>Pedobacter sp. nov., isolated from soil.</title>
        <authorList>
            <person name="Zhou L.Y."/>
            <person name="Du Z.J."/>
        </authorList>
    </citation>
    <scope>NUCLEOTIDE SEQUENCE [LARGE SCALE GENOMIC DNA]</scope>
    <source>
        <strain evidence="2 3">JDX94</strain>
    </source>
</reference>
<dbReference type="AlphaFoldDB" id="A0A369PZP4"/>
<dbReference type="Pfam" id="PF00027">
    <property type="entry name" value="cNMP_binding"/>
    <property type="match status" value="1"/>
</dbReference>
<evidence type="ECO:0000313" key="2">
    <source>
        <dbReference type="EMBL" id="RDC58113.1"/>
    </source>
</evidence>
<dbReference type="RefSeq" id="WP_115401523.1">
    <property type="nucleotide sequence ID" value="NZ_QPKV01000002.1"/>
</dbReference>
<proteinExistence type="predicted"/>
<dbReference type="Gene3D" id="2.60.120.10">
    <property type="entry name" value="Jelly Rolls"/>
    <property type="match status" value="1"/>
</dbReference>
<comment type="caution">
    <text evidence="2">The sequence shown here is derived from an EMBL/GenBank/DDBJ whole genome shotgun (WGS) entry which is preliminary data.</text>
</comment>
<organism evidence="2 3">
    <name type="scientific">Pedobacter chinensis</name>
    <dbReference type="NCBI Taxonomy" id="2282421"/>
    <lineage>
        <taxon>Bacteria</taxon>
        <taxon>Pseudomonadati</taxon>
        <taxon>Bacteroidota</taxon>
        <taxon>Sphingobacteriia</taxon>
        <taxon>Sphingobacteriales</taxon>
        <taxon>Sphingobacteriaceae</taxon>
        <taxon>Pedobacter</taxon>
    </lineage>
</organism>
<evidence type="ECO:0000259" key="1">
    <source>
        <dbReference type="Pfam" id="PF00027"/>
    </source>
</evidence>
<dbReference type="OrthoDB" id="752588at2"/>
<dbReference type="EMBL" id="QPKV01000002">
    <property type="protein sequence ID" value="RDC58113.1"/>
    <property type="molecule type" value="Genomic_DNA"/>
</dbReference>
<dbReference type="InterPro" id="IPR014710">
    <property type="entry name" value="RmlC-like_jellyroll"/>
</dbReference>
<dbReference type="InterPro" id="IPR018490">
    <property type="entry name" value="cNMP-bd_dom_sf"/>
</dbReference>
<name>A0A369PZP4_9SPHI</name>
<protein>
    <submittedName>
        <fullName evidence="2">Crp/Fnr family transcriptional regulator</fullName>
    </submittedName>
</protein>
<dbReference type="Proteomes" id="UP000253961">
    <property type="component" value="Unassembled WGS sequence"/>
</dbReference>
<evidence type="ECO:0000313" key="3">
    <source>
        <dbReference type="Proteomes" id="UP000253961"/>
    </source>
</evidence>
<accession>A0A369PZP4</accession>
<dbReference type="InterPro" id="IPR000595">
    <property type="entry name" value="cNMP-bd_dom"/>
</dbReference>
<feature type="domain" description="Cyclic nucleotide-binding" evidence="1">
    <location>
        <begin position="37"/>
        <end position="124"/>
    </location>
</feature>
<gene>
    <name evidence="2" type="ORF">DU508_03975</name>
</gene>
<sequence>MSVIKDDSEHLIEFLNNIHPLGKEVIALTKQETFKVFLKKNEVLPCPIKQGEDGVFFILEGIVRGFIVDNGRDITTSIMEENYLIGHVRNSYPDKPVYQEQFQALEDSKLLVVSHSLIDQLYLQYPDVNILGRKLLAIHFHMSKEGAILSRIPSAEARYNQFRKIYPNLKNRVPVKFLATYLGMRIETLSRIRKKEK</sequence>
<dbReference type="CDD" id="cd00038">
    <property type="entry name" value="CAP_ED"/>
    <property type="match status" value="1"/>
</dbReference>
<dbReference type="SUPFAM" id="SSF51206">
    <property type="entry name" value="cAMP-binding domain-like"/>
    <property type="match status" value="1"/>
</dbReference>